<dbReference type="GO" id="GO:0000978">
    <property type="term" value="F:RNA polymerase II cis-regulatory region sequence-specific DNA binding"/>
    <property type="evidence" value="ECO:0007669"/>
    <property type="project" value="TreeGrafter"/>
</dbReference>
<accession>A0A0L7LM82</accession>
<dbReference type="InterPro" id="IPR020479">
    <property type="entry name" value="HD_metazoa"/>
</dbReference>
<dbReference type="PRINTS" id="PR00031">
    <property type="entry name" value="HTHREPRESSR"/>
</dbReference>
<dbReference type="InterPro" id="IPR001356">
    <property type="entry name" value="HD"/>
</dbReference>
<sequence length="403" mass="45474">MSSVATTNRASEMWNNVEVNNQSAAKHYGYKQYPTMPNYYNYQNHFFSPNSEYSNGTSAGYTEKTCGQNQTDAPVKIEPGNWQGYPSNYVSSHANADAINKWREINFYTQHYENYGYDQRMNPMNQHCPEMTDEARSINSPGQCSIPETSYGSPQSATSIAKSPDVDDSPNLRALLSKPQKKRGSPYFVKPDKPYAQDVHMILNQEEINGWEKSNEVTEKKCNSSQFHGGFQSKGQTSIKKAAVGGAVAIEGAPSSQEPTEPCHDMTRVEAGGDNADYAENKMAATTETQTFFPFQTLELEKEFHFNKYLSRRRRIEVSHALGLTERQIKIWFQNRRMKAKKDGKLNTSPDPYAVDEGVTKLANMAEYMDTRQQVTTVPDFQAYNNTALANMGQMTQYEGANK</sequence>
<dbReference type="PANTHER" id="PTHR45659:SF4">
    <property type="entry name" value="HOMEOBOX PROTEIN ABDOMINAL-A"/>
    <property type="match status" value="1"/>
</dbReference>
<dbReference type="InterPro" id="IPR000047">
    <property type="entry name" value="HTH_motif"/>
</dbReference>
<reference evidence="11 12" key="1">
    <citation type="journal article" date="2015" name="Genome Biol. Evol.">
        <title>The genome of winter moth (Operophtera brumata) provides a genomic perspective on sexual dimorphism and phenology.</title>
        <authorList>
            <person name="Derks M.F."/>
            <person name="Smit S."/>
            <person name="Salis L."/>
            <person name="Schijlen E."/>
            <person name="Bossers A."/>
            <person name="Mateman C."/>
            <person name="Pijl A.S."/>
            <person name="de Ridder D."/>
            <person name="Groenen M.A."/>
            <person name="Visser M.E."/>
            <person name="Megens H.J."/>
        </authorList>
    </citation>
    <scope>NUCLEOTIDE SEQUENCE [LARGE SCALE GENOMIC DNA]</scope>
    <source>
        <strain evidence="11">WM2013NL</strain>
        <tissue evidence="11">Head and thorax</tissue>
    </source>
</reference>
<comment type="subcellular location">
    <subcellularLocation>
        <location evidence="1 7 8">Nucleus</location>
    </subcellularLocation>
</comment>
<keyword evidence="5 7" id="KW-0371">Homeobox</keyword>
<evidence type="ECO:0000256" key="8">
    <source>
        <dbReference type="RuleBase" id="RU000682"/>
    </source>
</evidence>
<name>A0A0L7LM82_OPEBR</name>
<comment type="similarity">
    <text evidence="2">Belongs to the Antp homeobox family.</text>
</comment>
<dbReference type="InterPro" id="IPR009057">
    <property type="entry name" value="Homeodomain-like_sf"/>
</dbReference>
<dbReference type="InterPro" id="IPR050296">
    <property type="entry name" value="Antp_homeobox"/>
</dbReference>
<proteinExistence type="inferred from homology"/>
<dbReference type="SUPFAM" id="SSF46689">
    <property type="entry name" value="Homeodomain-like"/>
    <property type="match status" value="1"/>
</dbReference>
<dbReference type="PROSITE" id="PS00027">
    <property type="entry name" value="HOMEOBOX_1"/>
    <property type="match status" value="1"/>
</dbReference>
<dbReference type="InterPro" id="IPR017970">
    <property type="entry name" value="Homeobox_CS"/>
</dbReference>
<dbReference type="PRINTS" id="PR00024">
    <property type="entry name" value="HOMEOBOX"/>
</dbReference>
<dbReference type="Pfam" id="PF00046">
    <property type="entry name" value="Homeodomain"/>
    <property type="match status" value="1"/>
</dbReference>
<gene>
    <name evidence="11" type="ORF">OBRU01_05699</name>
</gene>
<dbReference type="Gene3D" id="1.10.10.60">
    <property type="entry name" value="Homeodomain-like"/>
    <property type="match status" value="1"/>
</dbReference>
<evidence type="ECO:0000256" key="7">
    <source>
        <dbReference type="PROSITE-ProRule" id="PRU00108"/>
    </source>
</evidence>
<dbReference type="GO" id="GO:0000981">
    <property type="term" value="F:DNA-binding transcription factor activity, RNA polymerase II-specific"/>
    <property type="evidence" value="ECO:0007669"/>
    <property type="project" value="InterPro"/>
</dbReference>
<evidence type="ECO:0000313" key="11">
    <source>
        <dbReference type="EMBL" id="KOB76469.1"/>
    </source>
</evidence>
<evidence type="ECO:0000256" key="5">
    <source>
        <dbReference type="ARBA" id="ARBA00023155"/>
    </source>
</evidence>
<keyword evidence="4 7" id="KW-0238">DNA-binding</keyword>
<dbReference type="GO" id="GO:0005634">
    <property type="term" value="C:nucleus"/>
    <property type="evidence" value="ECO:0007669"/>
    <property type="project" value="UniProtKB-SubCell"/>
</dbReference>
<keyword evidence="6 7" id="KW-0539">Nucleus</keyword>
<dbReference type="PANTHER" id="PTHR45659">
    <property type="entry name" value="HOMEOBOX PROTEIN HOX"/>
    <property type="match status" value="1"/>
</dbReference>
<feature type="compositionally biased region" description="Polar residues" evidence="9">
    <location>
        <begin position="137"/>
        <end position="161"/>
    </location>
</feature>
<evidence type="ECO:0000256" key="1">
    <source>
        <dbReference type="ARBA" id="ARBA00004123"/>
    </source>
</evidence>
<dbReference type="AlphaFoldDB" id="A0A0L7LM82"/>
<feature type="domain" description="Homeobox" evidence="10">
    <location>
        <begin position="283"/>
        <end position="343"/>
    </location>
</feature>
<evidence type="ECO:0000256" key="2">
    <source>
        <dbReference type="ARBA" id="ARBA00009107"/>
    </source>
</evidence>
<dbReference type="EMBL" id="JTDY01000612">
    <property type="protein sequence ID" value="KOB76469.1"/>
    <property type="molecule type" value="Genomic_DNA"/>
</dbReference>
<evidence type="ECO:0000256" key="6">
    <source>
        <dbReference type="ARBA" id="ARBA00023242"/>
    </source>
</evidence>
<dbReference type="GO" id="GO:0009952">
    <property type="term" value="P:anterior/posterior pattern specification"/>
    <property type="evidence" value="ECO:0007669"/>
    <property type="project" value="TreeGrafter"/>
</dbReference>
<keyword evidence="12" id="KW-1185">Reference proteome</keyword>
<evidence type="ECO:0000313" key="12">
    <source>
        <dbReference type="Proteomes" id="UP000037510"/>
    </source>
</evidence>
<evidence type="ECO:0000256" key="4">
    <source>
        <dbReference type="ARBA" id="ARBA00023125"/>
    </source>
</evidence>
<dbReference type="Proteomes" id="UP000037510">
    <property type="component" value="Unassembled WGS sequence"/>
</dbReference>
<dbReference type="SMART" id="SM00389">
    <property type="entry name" value="HOX"/>
    <property type="match status" value="1"/>
</dbReference>
<dbReference type="CDD" id="cd00086">
    <property type="entry name" value="homeodomain"/>
    <property type="match status" value="1"/>
</dbReference>
<evidence type="ECO:0000256" key="3">
    <source>
        <dbReference type="ARBA" id="ARBA00022473"/>
    </source>
</evidence>
<dbReference type="PROSITE" id="PS50071">
    <property type="entry name" value="HOMEOBOX_2"/>
    <property type="match status" value="1"/>
</dbReference>
<evidence type="ECO:0000259" key="10">
    <source>
        <dbReference type="PROSITE" id="PS50071"/>
    </source>
</evidence>
<dbReference type="STRING" id="104452.A0A0L7LM82"/>
<feature type="DNA-binding region" description="Homeobox" evidence="7">
    <location>
        <begin position="285"/>
        <end position="344"/>
    </location>
</feature>
<protein>
    <submittedName>
        <fullName evidence="11">Putative fushi-tarazu-like protein</fullName>
    </submittedName>
</protein>
<comment type="caution">
    <text evidence="11">The sequence shown here is derived from an EMBL/GenBank/DDBJ whole genome shotgun (WGS) entry which is preliminary data.</text>
</comment>
<evidence type="ECO:0000256" key="9">
    <source>
        <dbReference type="SAM" id="MobiDB-lite"/>
    </source>
</evidence>
<organism evidence="11 12">
    <name type="scientific">Operophtera brumata</name>
    <name type="common">Winter moth</name>
    <name type="synonym">Phalaena brumata</name>
    <dbReference type="NCBI Taxonomy" id="104452"/>
    <lineage>
        <taxon>Eukaryota</taxon>
        <taxon>Metazoa</taxon>
        <taxon>Ecdysozoa</taxon>
        <taxon>Arthropoda</taxon>
        <taxon>Hexapoda</taxon>
        <taxon>Insecta</taxon>
        <taxon>Pterygota</taxon>
        <taxon>Neoptera</taxon>
        <taxon>Endopterygota</taxon>
        <taxon>Lepidoptera</taxon>
        <taxon>Glossata</taxon>
        <taxon>Ditrysia</taxon>
        <taxon>Geometroidea</taxon>
        <taxon>Geometridae</taxon>
        <taxon>Larentiinae</taxon>
        <taxon>Operophtera</taxon>
    </lineage>
</organism>
<keyword evidence="3" id="KW-0217">Developmental protein</keyword>
<feature type="region of interest" description="Disordered" evidence="9">
    <location>
        <begin position="132"/>
        <end position="171"/>
    </location>
</feature>